<gene>
    <name evidence="3" type="ORF">JAAARDRAFT_129250</name>
</gene>
<dbReference type="AlphaFoldDB" id="A0A067PVJ6"/>
<dbReference type="InterPro" id="IPR002347">
    <property type="entry name" value="SDR_fam"/>
</dbReference>
<evidence type="ECO:0000313" key="3">
    <source>
        <dbReference type="EMBL" id="KDQ57875.1"/>
    </source>
</evidence>
<name>A0A067PVJ6_9AGAM</name>
<feature type="non-terminal residue" evidence="3">
    <location>
        <position position="1"/>
    </location>
</feature>
<organism evidence="3 4">
    <name type="scientific">Jaapia argillacea MUCL 33604</name>
    <dbReference type="NCBI Taxonomy" id="933084"/>
    <lineage>
        <taxon>Eukaryota</taxon>
        <taxon>Fungi</taxon>
        <taxon>Dikarya</taxon>
        <taxon>Basidiomycota</taxon>
        <taxon>Agaricomycotina</taxon>
        <taxon>Agaricomycetes</taxon>
        <taxon>Agaricomycetidae</taxon>
        <taxon>Jaapiales</taxon>
        <taxon>Jaapiaceae</taxon>
        <taxon>Jaapia</taxon>
    </lineage>
</organism>
<dbReference type="PANTHER" id="PTHR48107">
    <property type="entry name" value="NADPH-DEPENDENT ALDEHYDE REDUCTASE-LIKE PROTEIN, CHLOROPLASTIC-RELATED"/>
    <property type="match status" value="1"/>
</dbReference>
<dbReference type="PRINTS" id="PR00081">
    <property type="entry name" value="GDHRDH"/>
</dbReference>
<evidence type="ECO:0008006" key="5">
    <source>
        <dbReference type="Google" id="ProtNLM"/>
    </source>
</evidence>
<protein>
    <recommendedName>
        <fullName evidence="5">SDR family oxidoreductase</fullName>
    </recommendedName>
</protein>
<keyword evidence="2" id="KW-0560">Oxidoreductase</keyword>
<comment type="similarity">
    <text evidence="1">Belongs to the short-chain dehydrogenases/reductases (SDR) family.</text>
</comment>
<keyword evidence="4" id="KW-1185">Reference proteome</keyword>
<dbReference type="STRING" id="933084.A0A067PVJ6"/>
<proteinExistence type="inferred from homology"/>
<dbReference type="InterPro" id="IPR036291">
    <property type="entry name" value="NAD(P)-bd_dom_sf"/>
</dbReference>
<dbReference type="Gene3D" id="3.40.50.720">
    <property type="entry name" value="NAD(P)-binding Rossmann-like Domain"/>
    <property type="match status" value="1"/>
</dbReference>
<evidence type="ECO:0000256" key="2">
    <source>
        <dbReference type="ARBA" id="ARBA00023002"/>
    </source>
</evidence>
<reference evidence="4" key="1">
    <citation type="journal article" date="2014" name="Proc. Natl. Acad. Sci. U.S.A.">
        <title>Extensive sampling of basidiomycete genomes demonstrates inadequacy of the white-rot/brown-rot paradigm for wood decay fungi.</title>
        <authorList>
            <person name="Riley R."/>
            <person name="Salamov A.A."/>
            <person name="Brown D.W."/>
            <person name="Nagy L.G."/>
            <person name="Floudas D."/>
            <person name="Held B.W."/>
            <person name="Levasseur A."/>
            <person name="Lombard V."/>
            <person name="Morin E."/>
            <person name="Otillar R."/>
            <person name="Lindquist E.A."/>
            <person name="Sun H."/>
            <person name="LaButti K.M."/>
            <person name="Schmutz J."/>
            <person name="Jabbour D."/>
            <person name="Luo H."/>
            <person name="Baker S.E."/>
            <person name="Pisabarro A.G."/>
            <person name="Walton J.D."/>
            <person name="Blanchette R.A."/>
            <person name="Henrissat B."/>
            <person name="Martin F."/>
            <person name="Cullen D."/>
            <person name="Hibbett D.S."/>
            <person name="Grigoriev I.V."/>
        </authorList>
    </citation>
    <scope>NUCLEOTIDE SEQUENCE [LARGE SCALE GENOMIC DNA]</scope>
    <source>
        <strain evidence="4">MUCL 33604</strain>
    </source>
</reference>
<dbReference type="InParanoid" id="A0A067PVJ6"/>
<accession>A0A067PVJ6</accession>
<dbReference type="GO" id="GO:0016614">
    <property type="term" value="F:oxidoreductase activity, acting on CH-OH group of donors"/>
    <property type="evidence" value="ECO:0007669"/>
    <property type="project" value="UniProtKB-ARBA"/>
</dbReference>
<dbReference type="HOGENOM" id="CLU_010194_47_13_1"/>
<dbReference type="EMBL" id="KL197718">
    <property type="protein sequence ID" value="KDQ57875.1"/>
    <property type="molecule type" value="Genomic_DNA"/>
</dbReference>
<evidence type="ECO:0000256" key="1">
    <source>
        <dbReference type="ARBA" id="ARBA00006484"/>
    </source>
</evidence>
<dbReference type="PANTHER" id="PTHR48107:SF16">
    <property type="entry name" value="NADPH-DEPENDENT ALDEHYDE REDUCTASE 1, CHLOROPLASTIC"/>
    <property type="match status" value="1"/>
</dbReference>
<sequence length="91" mass="9434">LQLALKGIHINVIAPGPVITALQAASRPADQMEGLGVGLPLHGRAAQPAELVPAYMFLASSDSNSMTGPVLHINSEFDGILYLSFGPIDIG</sequence>
<dbReference type="Proteomes" id="UP000027265">
    <property type="component" value="Unassembled WGS sequence"/>
</dbReference>
<dbReference type="SUPFAM" id="SSF51735">
    <property type="entry name" value="NAD(P)-binding Rossmann-fold domains"/>
    <property type="match status" value="1"/>
</dbReference>
<dbReference type="OrthoDB" id="47007at2759"/>
<evidence type="ECO:0000313" key="4">
    <source>
        <dbReference type="Proteomes" id="UP000027265"/>
    </source>
</evidence>
<dbReference type="Pfam" id="PF13561">
    <property type="entry name" value="adh_short_C2"/>
    <property type="match status" value="1"/>
</dbReference>